<evidence type="ECO:0000256" key="1">
    <source>
        <dbReference type="SAM" id="Phobius"/>
    </source>
</evidence>
<dbReference type="AlphaFoldDB" id="A0A4R4DUD1"/>
<proteinExistence type="predicted"/>
<keyword evidence="1" id="KW-0472">Membrane</keyword>
<dbReference type="RefSeq" id="WP_132283595.1">
    <property type="nucleotide sequence ID" value="NZ_SKBM01000001.1"/>
</dbReference>
<name>A0A4R4DUD1_9PROT</name>
<evidence type="ECO:0000313" key="3">
    <source>
        <dbReference type="Proteomes" id="UP000295023"/>
    </source>
</evidence>
<feature type="transmembrane region" description="Helical" evidence="1">
    <location>
        <begin position="12"/>
        <end position="36"/>
    </location>
</feature>
<dbReference type="OrthoDB" id="5396182at2"/>
<keyword evidence="1" id="KW-1133">Transmembrane helix</keyword>
<dbReference type="Pfam" id="PF11026">
    <property type="entry name" value="DUF2721"/>
    <property type="match status" value="1"/>
</dbReference>
<dbReference type="EMBL" id="SKBM01000001">
    <property type="protein sequence ID" value="TCZ66624.1"/>
    <property type="molecule type" value="Genomic_DNA"/>
</dbReference>
<reference evidence="2 3" key="1">
    <citation type="submission" date="2019-03" db="EMBL/GenBank/DDBJ databases">
        <title>Paracraurococcus aquatilis NE82 genome sequence.</title>
        <authorList>
            <person name="Zhao Y."/>
            <person name="Du Z."/>
        </authorList>
    </citation>
    <scope>NUCLEOTIDE SEQUENCE [LARGE SCALE GENOMIC DNA]</scope>
    <source>
        <strain evidence="2 3">NE82</strain>
    </source>
</reference>
<keyword evidence="1" id="KW-0812">Transmembrane</keyword>
<keyword evidence="3" id="KW-1185">Reference proteome</keyword>
<evidence type="ECO:0000313" key="2">
    <source>
        <dbReference type="EMBL" id="TCZ66624.1"/>
    </source>
</evidence>
<feature type="transmembrane region" description="Helical" evidence="1">
    <location>
        <begin position="103"/>
        <end position="124"/>
    </location>
</feature>
<sequence>MSGLTDVAEIDRAIQLAIAPAFLMTGVFGLITILANRLARLIDRERAVRAGTAAPQMDEQRFIALRARHLHRAIGSCVLAAFLLALLIVMSFVGILLQLNVAWVLAGLLVLAMVSMMIALLLLLMEIGLAFRHLPLAHDV</sequence>
<dbReference type="Proteomes" id="UP000295023">
    <property type="component" value="Unassembled WGS sequence"/>
</dbReference>
<dbReference type="InterPro" id="IPR021279">
    <property type="entry name" value="DUF2721"/>
</dbReference>
<accession>A0A4R4DUD1</accession>
<gene>
    <name evidence="2" type="ORF">EXY23_00470</name>
</gene>
<organism evidence="2 3">
    <name type="scientific">Roseicella aquatilis</name>
    <dbReference type="NCBI Taxonomy" id="2527868"/>
    <lineage>
        <taxon>Bacteria</taxon>
        <taxon>Pseudomonadati</taxon>
        <taxon>Pseudomonadota</taxon>
        <taxon>Alphaproteobacteria</taxon>
        <taxon>Acetobacterales</taxon>
        <taxon>Roseomonadaceae</taxon>
        <taxon>Roseicella</taxon>
    </lineage>
</organism>
<comment type="caution">
    <text evidence="2">The sequence shown here is derived from an EMBL/GenBank/DDBJ whole genome shotgun (WGS) entry which is preliminary data.</text>
</comment>
<protein>
    <submittedName>
        <fullName evidence="2">DUF2721 domain-containing protein</fullName>
    </submittedName>
</protein>
<feature type="transmembrane region" description="Helical" evidence="1">
    <location>
        <begin position="73"/>
        <end position="97"/>
    </location>
</feature>